<dbReference type="InterPro" id="IPR025449">
    <property type="entry name" value="JetB"/>
</dbReference>
<protein>
    <recommendedName>
        <fullName evidence="3">DUF4194 domain-containing protein</fullName>
    </recommendedName>
</protein>
<evidence type="ECO:0008006" key="3">
    <source>
        <dbReference type="Google" id="ProtNLM"/>
    </source>
</evidence>
<name>A0A3B0XMA7_9ZZZZ</name>
<dbReference type="AlphaFoldDB" id="A0A3B0XMA7"/>
<sequence length="232" mass="26940">MLTETIEQQLEKENMSLSEFQELLIRLLNYSILCRSESQIEQQLYDRYLRISSLVNEYLQMIDVRVFHEPRFEYIRLYPPSSQVPGMEEATQTAFSGSLRSRLSQQEVALILVLRLQYDKALREAQVDDQGYATESFEAISIAMKNIIGRTLPEKPGERRQLFNRCKKLRLIEYRNEDDVLKSESWLKIHPMIVSFVNDEALQALESPAEQSAARENPDLLEAISSSNDEAE</sequence>
<dbReference type="Pfam" id="PF13835">
    <property type="entry name" value="DUF4194"/>
    <property type="match status" value="1"/>
</dbReference>
<accession>A0A3B0XMA7</accession>
<dbReference type="EMBL" id="UOFI01000169">
    <property type="protein sequence ID" value="VAW69625.1"/>
    <property type="molecule type" value="Genomic_DNA"/>
</dbReference>
<evidence type="ECO:0000313" key="2">
    <source>
        <dbReference type="EMBL" id="VAW69625.1"/>
    </source>
</evidence>
<gene>
    <name evidence="2" type="ORF">MNBD_GAMMA09-3376</name>
</gene>
<reference evidence="2" key="1">
    <citation type="submission" date="2018-06" db="EMBL/GenBank/DDBJ databases">
        <authorList>
            <person name="Zhirakovskaya E."/>
        </authorList>
    </citation>
    <scope>NUCLEOTIDE SEQUENCE</scope>
</reference>
<organism evidence="2">
    <name type="scientific">hydrothermal vent metagenome</name>
    <dbReference type="NCBI Taxonomy" id="652676"/>
    <lineage>
        <taxon>unclassified sequences</taxon>
        <taxon>metagenomes</taxon>
        <taxon>ecological metagenomes</taxon>
    </lineage>
</organism>
<evidence type="ECO:0000256" key="1">
    <source>
        <dbReference type="SAM" id="MobiDB-lite"/>
    </source>
</evidence>
<feature type="region of interest" description="Disordered" evidence="1">
    <location>
        <begin position="207"/>
        <end position="232"/>
    </location>
</feature>
<proteinExistence type="predicted"/>